<feature type="transmembrane region" description="Helical" evidence="5">
    <location>
        <begin position="7"/>
        <end position="27"/>
    </location>
</feature>
<evidence type="ECO:0000256" key="5">
    <source>
        <dbReference type="SAM" id="Phobius"/>
    </source>
</evidence>
<dbReference type="Pfam" id="PF02674">
    <property type="entry name" value="Colicin_V"/>
    <property type="match status" value="1"/>
</dbReference>
<keyword evidence="4 5" id="KW-0472">Membrane</keyword>
<proteinExistence type="predicted"/>
<keyword evidence="2 5" id="KW-0812">Transmembrane</keyword>
<evidence type="ECO:0000256" key="1">
    <source>
        <dbReference type="ARBA" id="ARBA00004141"/>
    </source>
</evidence>
<evidence type="ECO:0000256" key="2">
    <source>
        <dbReference type="ARBA" id="ARBA00022692"/>
    </source>
</evidence>
<feature type="transmembrane region" description="Helical" evidence="5">
    <location>
        <begin position="110"/>
        <end position="134"/>
    </location>
</feature>
<dbReference type="AlphaFoldDB" id="A0A832MLM6"/>
<organism evidence="6">
    <name type="scientific">Eiseniibacteriota bacterium</name>
    <dbReference type="NCBI Taxonomy" id="2212470"/>
    <lineage>
        <taxon>Bacteria</taxon>
        <taxon>Candidatus Eiseniibacteriota</taxon>
    </lineage>
</organism>
<dbReference type="GO" id="GO:0009403">
    <property type="term" value="P:toxin biosynthetic process"/>
    <property type="evidence" value="ECO:0007669"/>
    <property type="project" value="InterPro"/>
</dbReference>
<sequence length="190" mass="19781">MNAIEGLTWLDGVVALAILAFALGGAWRGAVAQALSMAGVVAGLWSAGWIAQWVGLHWQGARPAVVFWLLKWIVAALGGLAVASLLQWWGDSLREAVQAGPLGWLDRAGGLVAGAAYGLLVATFALLMGLLAAWPRELADAAAGARVSAPLMRAGLVACETAGGLLPGRGWLESKFRTALERTRSRSARS</sequence>
<reference evidence="6" key="1">
    <citation type="journal article" date="2020" name="mSystems">
        <title>Genome- and Community-Level Interaction Insights into Carbon Utilization and Element Cycling Functions of Hydrothermarchaeota in Hydrothermal Sediment.</title>
        <authorList>
            <person name="Zhou Z."/>
            <person name="Liu Y."/>
            <person name="Xu W."/>
            <person name="Pan J."/>
            <person name="Luo Z.H."/>
            <person name="Li M."/>
        </authorList>
    </citation>
    <scope>NUCLEOTIDE SEQUENCE [LARGE SCALE GENOMIC DNA]</scope>
    <source>
        <strain evidence="6">SpSt-381</strain>
    </source>
</reference>
<comment type="caution">
    <text evidence="6">The sequence shown here is derived from an EMBL/GenBank/DDBJ whole genome shotgun (WGS) entry which is preliminary data.</text>
</comment>
<protein>
    <submittedName>
        <fullName evidence="6">CvpA family protein</fullName>
    </submittedName>
</protein>
<dbReference type="GO" id="GO:0016020">
    <property type="term" value="C:membrane"/>
    <property type="evidence" value="ECO:0007669"/>
    <property type="project" value="UniProtKB-SubCell"/>
</dbReference>
<feature type="transmembrane region" description="Helical" evidence="5">
    <location>
        <begin position="68"/>
        <end position="90"/>
    </location>
</feature>
<feature type="transmembrane region" description="Helical" evidence="5">
    <location>
        <begin position="33"/>
        <end position="56"/>
    </location>
</feature>
<gene>
    <name evidence="6" type="ORF">ENR23_05990</name>
</gene>
<evidence type="ECO:0000256" key="4">
    <source>
        <dbReference type="ARBA" id="ARBA00023136"/>
    </source>
</evidence>
<dbReference type="InterPro" id="IPR003825">
    <property type="entry name" value="Colicin-V_CvpA"/>
</dbReference>
<keyword evidence="3 5" id="KW-1133">Transmembrane helix</keyword>
<accession>A0A832MLM6</accession>
<comment type="subcellular location">
    <subcellularLocation>
        <location evidence="1">Membrane</location>
        <topology evidence="1">Multi-pass membrane protein</topology>
    </subcellularLocation>
</comment>
<dbReference type="EMBL" id="DSQF01000012">
    <property type="protein sequence ID" value="HGZ42966.1"/>
    <property type="molecule type" value="Genomic_DNA"/>
</dbReference>
<evidence type="ECO:0000313" key="6">
    <source>
        <dbReference type="EMBL" id="HGZ42966.1"/>
    </source>
</evidence>
<name>A0A832MLM6_UNCEI</name>
<evidence type="ECO:0000256" key="3">
    <source>
        <dbReference type="ARBA" id="ARBA00022989"/>
    </source>
</evidence>